<reference evidence="1" key="1">
    <citation type="submission" date="2020-03" db="EMBL/GenBank/DDBJ databases">
        <title>Draft Genome Sequence of Cylindrodendrum hubeiense.</title>
        <authorList>
            <person name="Buettner E."/>
            <person name="Kellner H."/>
        </authorList>
    </citation>
    <scope>NUCLEOTIDE SEQUENCE</scope>
    <source>
        <strain evidence="1">IHI 201604</strain>
    </source>
</reference>
<dbReference type="AlphaFoldDB" id="A0A9P5H5N5"/>
<keyword evidence="2" id="KW-1185">Reference proteome</keyword>
<dbReference type="Proteomes" id="UP000722485">
    <property type="component" value="Unassembled WGS sequence"/>
</dbReference>
<evidence type="ECO:0000313" key="1">
    <source>
        <dbReference type="EMBL" id="KAF7550061.1"/>
    </source>
</evidence>
<accession>A0A9P5H5N5</accession>
<sequence length="153" mass="16501">MAFFLTKGVSPAAVLLCAPKLRKRPVALAHSLALARGYQAGRLLARQTLDRPGPNQRTTSAPSAVIRFGPALFPLQPATQASSMSAGSRSGWGCAHSPTRLAARVRVRMREVRREATDRMPEKVPRQARLVLTLRYGDGTLALAQSIHPSLAP</sequence>
<organism evidence="1 2">
    <name type="scientific">Cylindrodendrum hubeiense</name>
    <dbReference type="NCBI Taxonomy" id="595255"/>
    <lineage>
        <taxon>Eukaryota</taxon>
        <taxon>Fungi</taxon>
        <taxon>Dikarya</taxon>
        <taxon>Ascomycota</taxon>
        <taxon>Pezizomycotina</taxon>
        <taxon>Sordariomycetes</taxon>
        <taxon>Hypocreomycetidae</taxon>
        <taxon>Hypocreales</taxon>
        <taxon>Nectriaceae</taxon>
        <taxon>Cylindrodendrum</taxon>
    </lineage>
</organism>
<name>A0A9P5H5N5_9HYPO</name>
<evidence type="ECO:0000313" key="2">
    <source>
        <dbReference type="Proteomes" id="UP000722485"/>
    </source>
</evidence>
<dbReference type="EMBL" id="JAANBB010000107">
    <property type="protein sequence ID" value="KAF7550061.1"/>
    <property type="molecule type" value="Genomic_DNA"/>
</dbReference>
<gene>
    <name evidence="1" type="ORF">G7Z17_g5976</name>
</gene>
<comment type="caution">
    <text evidence="1">The sequence shown here is derived from an EMBL/GenBank/DDBJ whole genome shotgun (WGS) entry which is preliminary data.</text>
</comment>
<protein>
    <submittedName>
        <fullName evidence="1">Uncharacterized protein</fullName>
    </submittedName>
</protein>
<proteinExistence type="predicted"/>